<keyword evidence="2" id="KW-0645">Protease</keyword>
<evidence type="ECO:0000256" key="1">
    <source>
        <dbReference type="ARBA" id="ARBA00010541"/>
    </source>
</evidence>
<reference evidence="5" key="1">
    <citation type="submission" date="2020-07" db="EMBL/GenBank/DDBJ databases">
        <title>Huge and variable diversity of episymbiotic CPR bacteria and DPANN archaea in groundwater ecosystems.</title>
        <authorList>
            <person name="He C.Y."/>
            <person name="Keren R."/>
            <person name="Whittaker M."/>
            <person name="Farag I.F."/>
            <person name="Doudna J."/>
            <person name="Cate J.H.D."/>
            <person name="Banfield J.F."/>
        </authorList>
    </citation>
    <scope>NUCLEOTIDE SEQUENCE</scope>
    <source>
        <strain evidence="5">NC_groundwater_418_Ag_B-0.1um_45_10</strain>
    </source>
</reference>
<dbReference type="Gene3D" id="2.40.10.10">
    <property type="entry name" value="Trypsin-like serine proteases"/>
    <property type="match status" value="2"/>
</dbReference>
<dbReference type="SMART" id="SM00228">
    <property type="entry name" value="PDZ"/>
    <property type="match status" value="1"/>
</dbReference>
<dbReference type="Proteomes" id="UP000709672">
    <property type="component" value="Unassembled WGS sequence"/>
</dbReference>
<evidence type="ECO:0000256" key="3">
    <source>
        <dbReference type="ARBA" id="ARBA00022801"/>
    </source>
</evidence>
<keyword evidence="3" id="KW-0378">Hydrolase</keyword>
<proteinExistence type="inferred from homology"/>
<dbReference type="SUPFAM" id="SSF50156">
    <property type="entry name" value="PDZ domain-like"/>
    <property type="match status" value="1"/>
</dbReference>
<dbReference type="SUPFAM" id="SSF50494">
    <property type="entry name" value="Trypsin-like serine proteases"/>
    <property type="match status" value="1"/>
</dbReference>
<dbReference type="GO" id="GO:0006508">
    <property type="term" value="P:proteolysis"/>
    <property type="evidence" value="ECO:0007669"/>
    <property type="project" value="UniProtKB-KW"/>
</dbReference>
<dbReference type="Pfam" id="PF13365">
    <property type="entry name" value="Trypsin_2"/>
    <property type="match status" value="1"/>
</dbReference>
<dbReference type="AlphaFoldDB" id="A0A931YDH4"/>
<organism evidence="5 6">
    <name type="scientific">Candidatus Sungiibacteriota bacterium</name>
    <dbReference type="NCBI Taxonomy" id="2750080"/>
    <lineage>
        <taxon>Bacteria</taxon>
        <taxon>Candidatus Sungiibacteriota</taxon>
    </lineage>
</organism>
<evidence type="ECO:0000256" key="2">
    <source>
        <dbReference type="ARBA" id="ARBA00022670"/>
    </source>
</evidence>
<dbReference type="CDD" id="cd06779">
    <property type="entry name" value="cpPDZ_Deg_HtrA-like"/>
    <property type="match status" value="1"/>
</dbReference>
<name>A0A931YDH4_9BACT</name>
<dbReference type="InterPro" id="IPR009003">
    <property type="entry name" value="Peptidase_S1_PA"/>
</dbReference>
<comment type="caution">
    <text evidence="5">The sequence shown here is derived from an EMBL/GenBank/DDBJ whole genome shotgun (WGS) entry which is preliminary data.</text>
</comment>
<dbReference type="GO" id="GO:0004252">
    <property type="term" value="F:serine-type endopeptidase activity"/>
    <property type="evidence" value="ECO:0007669"/>
    <property type="project" value="InterPro"/>
</dbReference>
<evidence type="ECO:0000313" key="5">
    <source>
        <dbReference type="EMBL" id="MBI2465864.1"/>
    </source>
</evidence>
<protein>
    <submittedName>
        <fullName evidence="5">Trypsin-like peptidase domain-containing protein</fullName>
    </submittedName>
</protein>
<dbReference type="InterPro" id="IPR001478">
    <property type="entry name" value="PDZ"/>
</dbReference>
<sequence>MELEKFKFTILIMALALLAGFLGGYAANLAYLPDSSGLPAVSLEKPLAISKNSFAQEEAVVNIVKRYSPAVVSVIVSKDVPIIERCFINPFGDDPFFGQFFGGFQIPSQCQKGTERREVGGGTGFIVSSDGLIVTNKHVVAEAAAEYTVLTNDEKKYPAKVLARDPLKDLAILKIEAAALPVVVLGDSSNLQIGQTVIAIGNALGEFRNTISLGIVSGLARTIVASGGGQTEELRNIIQTDAAINPGNSGGPLLNLKGEVIGVNVAVAEGAQGIGFALPVNEAKKSIQSVKTQGRIVYPYIGIRFVTLNETISKENNLPAAEGAWLKPGGAEEPVIKDGPAAKAGLKAGDIITEINGKKLVSQDPLSDAIQKFNVGQIINLKIIRGGQTLTIPVTLEERKF</sequence>
<comment type="similarity">
    <text evidence="1">Belongs to the peptidase S1C family.</text>
</comment>
<dbReference type="InterPro" id="IPR043504">
    <property type="entry name" value="Peptidase_S1_PA_chymotrypsin"/>
</dbReference>
<dbReference type="EMBL" id="JACPHQ010000016">
    <property type="protein sequence ID" value="MBI2465864.1"/>
    <property type="molecule type" value="Genomic_DNA"/>
</dbReference>
<feature type="domain" description="PDZ" evidence="4">
    <location>
        <begin position="335"/>
        <end position="371"/>
    </location>
</feature>
<dbReference type="InterPro" id="IPR051201">
    <property type="entry name" value="Chloro_Bact_Ser_Proteases"/>
</dbReference>
<dbReference type="InterPro" id="IPR001940">
    <property type="entry name" value="Peptidase_S1C"/>
</dbReference>
<dbReference type="PANTHER" id="PTHR43343">
    <property type="entry name" value="PEPTIDASE S12"/>
    <property type="match status" value="1"/>
</dbReference>
<dbReference type="InterPro" id="IPR036034">
    <property type="entry name" value="PDZ_sf"/>
</dbReference>
<dbReference type="PROSITE" id="PS50106">
    <property type="entry name" value="PDZ"/>
    <property type="match status" value="1"/>
</dbReference>
<evidence type="ECO:0000259" key="4">
    <source>
        <dbReference type="PROSITE" id="PS50106"/>
    </source>
</evidence>
<evidence type="ECO:0000313" key="6">
    <source>
        <dbReference type="Proteomes" id="UP000709672"/>
    </source>
</evidence>
<dbReference type="Pfam" id="PF13180">
    <property type="entry name" value="PDZ_2"/>
    <property type="match status" value="1"/>
</dbReference>
<dbReference type="PANTHER" id="PTHR43343:SF3">
    <property type="entry name" value="PROTEASE DO-LIKE 8, CHLOROPLASTIC"/>
    <property type="match status" value="1"/>
</dbReference>
<gene>
    <name evidence="5" type="ORF">HYV66_01370</name>
</gene>
<dbReference type="PRINTS" id="PR00834">
    <property type="entry name" value="PROTEASES2C"/>
</dbReference>
<accession>A0A931YDH4</accession>
<dbReference type="Gene3D" id="2.30.42.10">
    <property type="match status" value="1"/>
</dbReference>